<feature type="region of interest" description="Disordered" evidence="7">
    <location>
        <begin position="1"/>
        <end position="38"/>
    </location>
</feature>
<keyword evidence="10" id="KW-1185">Reference proteome</keyword>
<dbReference type="AlphaFoldDB" id="A0A2T7Q0T0"/>
<gene>
    <name evidence="9" type="ORF">C0Q70_01896</name>
</gene>
<evidence type="ECO:0000256" key="2">
    <source>
        <dbReference type="ARBA" id="ARBA00022574"/>
    </source>
</evidence>
<organism evidence="9 10">
    <name type="scientific">Pomacea canaliculata</name>
    <name type="common">Golden apple snail</name>
    <dbReference type="NCBI Taxonomy" id="400727"/>
    <lineage>
        <taxon>Eukaryota</taxon>
        <taxon>Metazoa</taxon>
        <taxon>Spiralia</taxon>
        <taxon>Lophotrochozoa</taxon>
        <taxon>Mollusca</taxon>
        <taxon>Gastropoda</taxon>
        <taxon>Caenogastropoda</taxon>
        <taxon>Architaenioglossa</taxon>
        <taxon>Ampullarioidea</taxon>
        <taxon>Ampullariidae</taxon>
        <taxon>Pomacea</taxon>
    </lineage>
</organism>
<feature type="region of interest" description="Disordered" evidence="7">
    <location>
        <begin position="117"/>
        <end position="141"/>
    </location>
</feature>
<dbReference type="STRING" id="400727.A0A2T7Q0T0"/>
<evidence type="ECO:0000256" key="3">
    <source>
        <dbReference type="ARBA" id="ARBA00022737"/>
    </source>
</evidence>
<dbReference type="EMBL" id="PZQS01000001">
    <property type="protein sequence ID" value="PVD39268.1"/>
    <property type="molecule type" value="Genomic_DNA"/>
</dbReference>
<evidence type="ECO:0000256" key="4">
    <source>
        <dbReference type="ARBA" id="ARBA00023242"/>
    </source>
</evidence>
<dbReference type="PROSITE" id="PS50082">
    <property type="entry name" value="WD_REPEATS_2"/>
    <property type="match status" value="3"/>
</dbReference>
<protein>
    <recommendedName>
        <fullName evidence="5">Glutamate-rich WD repeat-containing protein 1</fullName>
    </recommendedName>
</protein>
<keyword evidence="3" id="KW-0677">Repeat</keyword>
<dbReference type="InterPro" id="IPR015943">
    <property type="entry name" value="WD40/YVTN_repeat-like_dom_sf"/>
</dbReference>
<feature type="compositionally biased region" description="Acidic residues" evidence="7">
    <location>
        <begin position="119"/>
        <end position="137"/>
    </location>
</feature>
<dbReference type="InterPro" id="IPR051972">
    <property type="entry name" value="Glutamate-rich_WD_repeat"/>
</dbReference>
<feature type="repeat" description="WD" evidence="6">
    <location>
        <begin position="342"/>
        <end position="376"/>
    </location>
</feature>
<evidence type="ECO:0000313" key="10">
    <source>
        <dbReference type="Proteomes" id="UP000245119"/>
    </source>
</evidence>
<proteinExistence type="predicted"/>
<dbReference type="SUPFAM" id="SSF50978">
    <property type="entry name" value="WD40 repeat-like"/>
    <property type="match status" value="1"/>
</dbReference>
<dbReference type="InterPro" id="IPR001680">
    <property type="entry name" value="WD40_rpt"/>
</dbReference>
<dbReference type="Pfam" id="PF00400">
    <property type="entry name" value="WD40"/>
    <property type="match status" value="3"/>
</dbReference>
<dbReference type="OrthoDB" id="2161379at2759"/>
<name>A0A2T7Q0T0_POMCA</name>
<dbReference type="OMA" id="RHWKPNA"/>
<feature type="compositionally biased region" description="Basic and acidic residues" evidence="7">
    <location>
        <begin position="27"/>
        <end position="38"/>
    </location>
</feature>
<dbReference type="GO" id="GO:0042254">
    <property type="term" value="P:ribosome biogenesis"/>
    <property type="evidence" value="ECO:0007669"/>
    <property type="project" value="TreeGrafter"/>
</dbReference>
<evidence type="ECO:0000313" key="9">
    <source>
        <dbReference type="EMBL" id="PVD39268.1"/>
    </source>
</evidence>
<evidence type="ECO:0000256" key="6">
    <source>
        <dbReference type="PROSITE-ProRule" id="PRU00221"/>
    </source>
</evidence>
<keyword evidence="2 6" id="KW-0853">WD repeat</keyword>
<dbReference type="InterPro" id="IPR022052">
    <property type="entry name" value="Histone-bd_RBBP4-like_N"/>
</dbReference>
<reference evidence="9 10" key="1">
    <citation type="submission" date="2018-04" db="EMBL/GenBank/DDBJ databases">
        <title>The genome of golden apple snail Pomacea canaliculata provides insight into stress tolerance and invasive adaptation.</title>
        <authorList>
            <person name="Liu C."/>
            <person name="Liu B."/>
            <person name="Ren Y."/>
            <person name="Zhang Y."/>
            <person name="Wang H."/>
            <person name="Li S."/>
            <person name="Jiang F."/>
            <person name="Yin L."/>
            <person name="Zhang G."/>
            <person name="Qian W."/>
            <person name="Fan W."/>
        </authorList>
    </citation>
    <scope>NUCLEOTIDE SEQUENCE [LARGE SCALE GENOMIC DNA]</scope>
    <source>
        <strain evidence="9">SZHN2017</strain>
        <tissue evidence="9">Muscle</tissue>
    </source>
</reference>
<evidence type="ECO:0000256" key="1">
    <source>
        <dbReference type="ARBA" id="ARBA00004123"/>
    </source>
</evidence>
<dbReference type="PRINTS" id="PR00320">
    <property type="entry name" value="GPROTEINBRPT"/>
</dbReference>
<dbReference type="InterPro" id="IPR036322">
    <property type="entry name" value="WD40_repeat_dom_sf"/>
</dbReference>
<comment type="subcellular location">
    <subcellularLocation>
        <location evidence="1">Nucleus</location>
    </subcellularLocation>
</comment>
<dbReference type="InterPro" id="IPR019775">
    <property type="entry name" value="WD40_repeat_CS"/>
</dbReference>
<dbReference type="InterPro" id="IPR020472">
    <property type="entry name" value="WD40_PAC1"/>
</dbReference>
<dbReference type="PANTHER" id="PTHR45903">
    <property type="entry name" value="GLUTAMATE-RICH WD REPEAT-CONTAINING PROTEIN 1"/>
    <property type="match status" value="1"/>
</dbReference>
<feature type="compositionally biased region" description="Acidic residues" evidence="7">
    <location>
        <begin position="17"/>
        <end position="26"/>
    </location>
</feature>
<dbReference type="Proteomes" id="UP000245119">
    <property type="component" value="Linkage Group LG1"/>
</dbReference>
<feature type="domain" description="Histone-binding protein RBBP4-like N-terminal" evidence="8">
    <location>
        <begin position="48"/>
        <end position="115"/>
    </location>
</feature>
<dbReference type="PANTHER" id="PTHR45903:SF1">
    <property type="entry name" value="GLUTAMATE-RICH WD REPEAT-CONTAINING PROTEIN 1"/>
    <property type="match status" value="1"/>
</dbReference>
<feature type="repeat" description="WD" evidence="6">
    <location>
        <begin position="297"/>
        <end position="331"/>
    </location>
</feature>
<keyword evidence="4" id="KW-0539">Nucleus</keyword>
<evidence type="ECO:0000256" key="5">
    <source>
        <dbReference type="ARBA" id="ARBA00040876"/>
    </source>
</evidence>
<dbReference type="PROSITE" id="PS50294">
    <property type="entry name" value="WD_REPEATS_REGION"/>
    <property type="match status" value="3"/>
</dbReference>
<accession>A0A2T7Q0T0</accession>
<dbReference type="GO" id="GO:0005730">
    <property type="term" value="C:nucleolus"/>
    <property type="evidence" value="ECO:0007669"/>
    <property type="project" value="TreeGrafter"/>
</dbReference>
<dbReference type="Gene3D" id="2.130.10.10">
    <property type="entry name" value="YVTN repeat-like/Quinoprotein amine dehydrogenase"/>
    <property type="match status" value="1"/>
</dbReference>
<comment type="caution">
    <text evidence="9">The sequence shown here is derived from an EMBL/GenBank/DDBJ whole genome shotgun (WGS) entry which is preliminary data.</text>
</comment>
<evidence type="ECO:0000259" key="8">
    <source>
        <dbReference type="Pfam" id="PF12265"/>
    </source>
</evidence>
<evidence type="ECO:0000256" key="7">
    <source>
        <dbReference type="SAM" id="MobiDB-lite"/>
    </source>
</evidence>
<dbReference type="PROSITE" id="PS00678">
    <property type="entry name" value="WD_REPEATS_1"/>
    <property type="match status" value="1"/>
</dbReference>
<feature type="repeat" description="WD" evidence="6">
    <location>
        <begin position="250"/>
        <end position="285"/>
    </location>
</feature>
<sequence>MADDASEMDVEVKSESESDDEEEKEMNDDAEKNEEKEIYLPGKKFAEDETLVYDPTAYYMYHRAATGAPCLSFDIIPDKLGEQRDEFPLTCYVAAGTQASKGKPNFLLVMKLQNLTEEEKQDDDESDDESDDDDPPELDIIPIPHAGAVNRIRVTVVNDVSLAATWAETGTVYIYDFSAELNMVDDQNEVTNYVSTKNSVIQAFSGHQTEGFALDWSPTVKGRLASGDCDGFIHVLEPRESQWDISKAPYTGHTGSVEDIQWSPNEDSVFASCSTDHTIRAWDVRAKPSSACMLTVSEAHTHDVNVIHWNRKEPFIASGGDDGVIKIWDLRLLKDKKPVVVFGHHLQPITSIEWNPNDSSVFAASGADDQITIWDLAVEPEEGASDDLPIPPQLLFIHQGQSDIKELHWHPQLPGVIISTAQSDFNIFRAISV</sequence>
<dbReference type="Pfam" id="PF12265">
    <property type="entry name" value="CAF1C_H4-bd"/>
    <property type="match status" value="1"/>
</dbReference>
<dbReference type="SMART" id="SM00320">
    <property type="entry name" value="WD40"/>
    <property type="match status" value="5"/>
</dbReference>